<evidence type="ECO:0000313" key="3">
    <source>
        <dbReference type="Proteomes" id="UP000029392"/>
    </source>
</evidence>
<feature type="transmembrane region" description="Helical" evidence="1">
    <location>
        <begin position="86"/>
        <end position="114"/>
    </location>
</feature>
<feature type="transmembrane region" description="Helical" evidence="1">
    <location>
        <begin position="134"/>
        <end position="161"/>
    </location>
</feature>
<dbReference type="InterPro" id="IPR007403">
    <property type="entry name" value="DUF456"/>
</dbReference>
<dbReference type="Pfam" id="PF04306">
    <property type="entry name" value="DUF456"/>
    <property type="match status" value="1"/>
</dbReference>
<dbReference type="Proteomes" id="UP000029392">
    <property type="component" value="Unassembled WGS sequence"/>
</dbReference>
<comment type="caution">
    <text evidence="2">The sequence shown here is derived from an EMBL/GenBank/DDBJ whole genome shotgun (WGS) entry which is preliminary data.</text>
</comment>
<keyword evidence="1" id="KW-0812">Transmembrane</keyword>
<feature type="transmembrane region" description="Helical" evidence="1">
    <location>
        <begin position="7"/>
        <end position="29"/>
    </location>
</feature>
<evidence type="ECO:0000256" key="1">
    <source>
        <dbReference type="SAM" id="Phobius"/>
    </source>
</evidence>
<dbReference type="PANTHER" id="PTHR39165">
    <property type="entry name" value="IG HYPOTHETICAL 17883"/>
    <property type="match status" value="1"/>
</dbReference>
<gene>
    <name evidence="2" type="ORF">N790_04360</name>
</gene>
<keyword evidence="1" id="KW-1133">Transmembrane helix</keyword>
<dbReference type="STRING" id="1384054.N790_04360"/>
<protein>
    <recommendedName>
        <fullName evidence="4">DUF456 domain-containing protein</fullName>
    </recommendedName>
</protein>
<dbReference type="PANTHER" id="PTHR39165:SF1">
    <property type="entry name" value="DUF456 DOMAIN-CONTAINING PROTEIN"/>
    <property type="match status" value="1"/>
</dbReference>
<name>A0A091BIR7_9GAMM</name>
<dbReference type="RefSeq" id="WP_043800904.1">
    <property type="nucleotide sequence ID" value="NZ_AVCH01000053.1"/>
</dbReference>
<keyword evidence="3" id="KW-1185">Reference proteome</keyword>
<reference evidence="2 3" key="1">
    <citation type="submission" date="2013-09" db="EMBL/GenBank/DDBJ databases">
        <title>Genome sequencing of Arenimonas malthae.</title>
        <authorList>
            <person name="Chen F."/>
            <person name="Wang G."/>
        </authorList>
    </citation>
    <scope>NUCLEOTIDE SEQUENCE [LARGE SCALE GENOMIC DNA]</scope>
    <source>
        <strain evidence="2 3">CC-JY-1</strain>
    </source>
</reference>
<keyword evidence="1" id="KW-0472">Membrane</keyword>
<dbReference type="EMBL" id="AVCH01000053">
    <property type="protein sequence ID" value="KFN51661.1"/>
    <property type="molecule type" value="Genomic_DNA"/>
</dbReference>
<evidence type="ECO:0008006" key="4">
    <source>
        <dbReference type="Google" id="ProtNLM"/>
    </source>
</evidence>
<dbReference type="AlphaFoldDB" id="A0A091BIR7"/>
<feature type="transmembrane region" description="Helical" evidence="1">
    <location>
        <begin position="49"/>
        <end position="74"/>
    </location>
</feature>
<dbReference type="eggNOG" id="COG2839">
    <property type="taxonomic scope" value="Bacteria"/>
</dbReference>
<dbReference type="PATRIC" id="fig|1384054.3.peg.693"/>
<dbReference type="OrthoDB" id="9808460at2"/>
<organism evidence="2 3">
    <name type="scientific">Arenimonas malthae CC-JY-1</name>
    <dbReference type="NCBI Taxonomy" id="1384054"/>
    <lineage>
        <taxon>Bacteria</taxon>
        <taxon>Pseudomonadati</taxon>
        <taxon>Pseudomonadota</taxon>
        <taxon>Gammaproteobacteria</taxon>
        <taxon>Lysobacterales</taxon>
        <taxon>Lysobacteraceae</taxon>
        <taxon>Arenimonas</taxon>
    </lineage>
</organism>
<sequence length="162" mass="16357">MDLITTYYVVAGALIVVGLLGTILPVLPGLPVMYAGMVLAAWAGGFQHIGGWTLAVLGVLVLLSIAVDLLASIAGARRVGASNKGVFGAGVGGFVGIFFGLPGLVAGPFLGAALGEVAHGREWKHASKIGFGTWVGLLLGAIFKLGLAFAMLALFGLALLVD</sequence>
<proteinExistence type="predicted"/>
<evidence type="ECO:0000313" key="2">
    <source>
        <dbReference type="EMBL" id="KFN51661.1"/>
    </source>
</evidence>
<accession>A0A091BIR7</accession>